<organism evidence="1 2">
    <name type="scientific">Opisthorchis viverrini</name>
    <name type="common">Southeast Asian liver fluke</name>
    <dbReference type="NCBI Taxonomy" id="6198"/>
    <lineage>
        <taxon>Eukaryota</taxon>
        <taxon>Metazoa</taxon>
        <taxon>Spiralia</taxon>
        <taxon>Lophotrochozoa</taxon>
        <taxon>Platyhelminthes</taxon>
        <taxon>Trematoda</taxon>
        <taxon>Digenea</taxon>
        <taxon>Opisthorchiida</taxon>
        <taxon>Opisthorchiata</taxon>
        <taxon>Opisthorchiidae</taxon>
        <taxon>Opisthorchis</taxon>
    </lineage>
</organism>
<dbReference type="RefSeq" id="XP_009175238.1">
    <property type="nucleotide sequence ID" value="XM_009176974.1"/>
</dbReference>
<name>A0A074ZCU5_OPIVI</name>
<accession>A0A074ZCU5</accession>
<keyword evidence="2" id="KW-1185">Reference proteome</keyword>
<dbReference type="Proteomes" id="UP000054324">
    <property type="component" value="Unassembled WGS sequence"/>
</dbReference>
<evidence type="ECO:0000313" key="2">
    <source>
        <dbReference type="Proteomes" id="UP000054324"/>
    </source>
</evidence>
<proteinExistence type="predicted"/>
<dbReference type="CTD" id="20324734"/>
<gene>
    <name evidence="1" type="ORF">T265_10566</name>
</gene>
<dbReference type="GeneID" id="20324734"/>
<sequence>MGPVGPASYSYAITIPAETGWRAYGILTEFCRTKSLSPLAMITFIVCECPDPNPERAVV</sequence>
<evidence type="ECO:0000313" key="1">
    <source>
        <dbReference type="EMBL" id="KER21015.1"/>
    </source>
</evidence>
<protein>
    <submittedName>
        <fullName evidence="1">Uncharacterized protein</fullName>
    </submittedName>
</protein>
<reference evidence="1 2" key="1">
    <citation type="submission" date="2013-11" db="EMBL/GenBank/DDBJ databases">
        <title>Opisthorchis viverrini - life in the bile duct.</title>
        <authorList>
            <person name="Young N.D."/>
            <person name="Nagarajan N."/>
            <person name="Lin S.J."/>
            <person name="Korhonen P.K."/>
            <person name="Jex A.R."/>
            <person name="Hall R.S."/>
            <person name="Safavi-Hemami H."/>
            <person name="Kaewkong W."/>
            <person name="Bertrand D."/>
            <person name="Gao S."/>
            <person name="Seet Q."/>
            <person name="Wongkham S."/>
            <person name="Teh B.T."/>
            <person name="Wongkham C."/>
            <person name="Intapan P.M."/>
            <person name="Maleewong W."/>
            <person name="Yang X."/>
            <person name="Hu M."/>
            <person name="Wang Z."/>
            <person name="Hofmann A."/>
            <person name="Sternberg P.W."/>
            <person name="Tan P."/>
            <person name="Wang J."/>
            <person name="Gasser R.B."/>
        </authorList>
    </citation>
    <scope>NUCLEOTIDE SEQUENCE [LARGE SCALE GENOMIC DNA]</scope>
</reference>
<dbReference type="KEGG" id="ovi:T265_10566"/>
<dbReference type="EMBL" id="KL597002">
    <property type="protein sequence ID" value="KER21015.1"/>
    <property type="molecule type" value="Genomic_DNA"/>
</dbReference>
<dbReference type="AlphaFoldDB" id="A0A074ZCU5"/>